<dbReference type="InterPro" id="IPR036397">
    <property type="entry name" value="RNaseH_sf"/>
</dbReference>
<sequence length="237" mass="27068">MTRLMFRMILVPRRLWFQEEPNAWRGFSNIPKLRLALWHVETLQEIYYPPVVVYKAANLYAGWTQGGPPGTVYSHTLSGWFDMDQFEKWFFEILLPKIKEIDNPDKKIVVGDNLASHFSPTVIEACEENNIYMTALPPNSTHLMQPLDVAEVLKRIPDDPPESANENAQEMMSESLIELLKDLRGSNKEKATRKRGKKIDPGKQIKVDASNQKEPSSEQSQIEEPVAGPSGDPEINY</sequence>
<dbReference type="Pfam" id="PF03184">
    <property type="entry name" value="DDE_1"/>
    <property type="match status" value="1"/>
</dbReference>
<dbReference type="EMBL" id="JAPWTK010001339">
    <property type="protein sequence ID" value="KAJ8932915.1"/>
    <property type="molecule type" value="Genomic_DNA"/>
</dbReference>
<evidence type="ECO:0000256" key="1">
    <source>
        <dbReference type="SAM" id="MobiDB-lite"/>
    </source>
</evidence>
<feature type="domain" description="DDE-1" evidence="2">
    <location>
        <begin position="49"/>
        <end position="149"/>
    </location>
</feature>
<accession>A0AAV8X3F2</accession>
<evidence type="ECO:0000313" key="4">
    <source>
        <dbReference type="Proteomes" id="UP001162162"/>
    </source>
</evidence>
<dbReference type="GO" id="GO:0003676">
    <property type="term" value="F:nucleic acid binding"/>
    <property type="evidence" value="ECO:0007669"/>
    <property type="project" value="InterPro"/>
</dbReference>
<proteinExistence type="predicted"/>
<reference evidence="3" key="1">
    <citation type="journal article" date="2023" name="Insect Mol. Biol.">
        <title>Genome sequencing provides insights into the evolution of gene families encoding plant cell wall-degrading enzymes in longhorned beetles.</title>
        <authorList>
            <person name="Shin N.R."/>
            <person name="Okamura Y."/>
            <person name="Kirsch R."/>
            <person name="Pauchet Y."/>
        </authorList>
    </citation>
    <scope>NUCLEOTIDE SEQUENCE</scope>
    <source>
        <strain evidence="3">AMC_N1</strain>
    </source>
</reference>
<name>A0AAV8X3F2_9CUCU</name>
<dbReference type="AlphaFoldDB" id="A0AAV8X3F2"/>
<evidence type="ECO:0000313" key="3">
    <source>
        <dbReference type="EMBL" id="KAJ8932915.1"/>
    </source>
</evidence>
<keyword evidence="4" id="KW-1185">Reference proteome</keyword>
<dbReference type="Proteomes" id="UP001162162">
    <property type="component" value="Unassembled WGS sequence"/>
</dbReference>
<dbReference type="Gene3D" id="3.30.420.10">
    <property type="entry name" value="Ribonuclease H-like superfamily/Ribonuclease H"/>
    <property type="match status" value="1"/>
</dbReference>
<feature type="region of interest" description="Disordered" evidence="1">
    <location>
        <begin position="182"/>
        <end position="237"/>
    </location>
</feature>
<gene>
    <name evidence="3" type="ORF">NQ318_002865</name>
</gene>
<protein>
    <recommendedName>
        <fullName evidence="2">DDE-1 domain-containing protein</fullName>
    </recommendedName>
</protein>
<dbReference type="InterPro" id="IPR004875">
    <property type="entry name" value="DDE_SF_endonuclease_dom"/>
</dbReference>
<comment type="caution">
    <text evidence="3">The sequence shown here is derived from an EMBL/GenBank/DDBJ whole genome shotgun (WGS) entry which is preliminary data.</text>
</comment>
<evidence type="ECO:0000259" key="2">
    <source>
        <dbReference type="Pfam" id="PF03184"/>
    </source>
</evidence>
<organism evidence="3 4">
    <name type="scientific">Aromia moschata</name>
    <dbReference type="NCBI Taxonomy" id="1265417"/>
    <lineage>
        <taxon>Eukaryota</taxon>
        <taxon>Metazoa</taxon>
        <taxon>Ecdysozoa</taxon>
        <taxon>Arthropoda</taxon>
        <taxon>Hexapoda</taxon>
        <taxon>Insecta</taxon>
        <taxon>Pterygota</taxon>
        <taxon>Neoptera</taxon>
        <taxon>Endopterygota</taxon>
        <taxon>Coleoptera</taxon>
        <taxon>Polyphaga</taxon>
        <taxon>Cucujiformia</taxon>
        <taxon>Chrysomeloidea</taxon>
        <taxon>Cerambycidae</taxon>
        <taxon>Cerambycinae</taxon>
        <taxon>Callichromatini</taxon>
        <taxon>Aromia</taxon>
    </lineage>
</organism>